<name>A0A1D3K8Z9_PSEVE</name>
<dbReference type="Pfam" id="PF26107">
    <property type="entry name" value="BrxR_CTD"/>
    <property type="match status" value="1"/>
</dbReference>
<dbReference type="RefSeq" id="WP_017849286.1">
    <property type="nucleotide sequence ID" value="NZ_AOUH01000042.1"/>
</dbReference>
<organism evidence="2 3">
    <name type="scientific">Pseudomonas veronii 1YdBTEX2</name>
    <dbReference type="NCBI Taxonomy" id="1295141"/>
    <lineage>
        <taxon>Bacteria</taxon>
        <taxon>Pseudomonadati</taxon>
        <taxon>Pseudomonadota</taxon>
        <taxon>Gammaproteobacteria</taxon>
        <taxon>Pseudomonadales</taxon>
        <taxon>Pseudomonadaceae</taxon>
        <taxon>Pseudomonas</taxon>
    </lineage>
</organism>
<gene>
    <name evidence="2" type="ORF">PVE_R2G0706</name>
</gene>
<reference evidence="3" key="1">
    <citation type="submission" date="2016-07" db="EMBL/GenBank/DDBJ databases">
        <authorList>
            <person name="Florea S."/>
            <person name="Webb J.S."/>
            <person name="Jaromczyk J."/>
            <person name="Schardl C.L."/>
        </authorList>
    </citation>
    <scope>NUCLEOTIDE SEQUENCE [LARGE SCALE GENOMIC DNA]</scope>
    <source>
        <strain evidence="3">1YdBTEX2</strain>
    </source>
</reference>
<dbReference type="AlphaFoldDB" id="A0A1D3K8Z9"/>
<protein>
    <submittedName>
        <fullName evidence="2">Transporter</fullName>
    </submittedName>
</protein>
<evidence type="ECO:0000313" key="3">
    <source>
        <dbReference type="Proteomes" id="UP000245431"/>
    </source>
</evidence>
<feature type="domain" description="DNA-binding transcriptional repressor CapW C-terminal dimerisation" evidence="1">
    <location>
        <begin position="179"/>
        <end position="247"/>
    </location>
</feature>
<sequence length="256" mass="28459">MPILHSFSHKLAQAKVWLFDHPRTVLAIIAALTLFFALRIPGLKVYTDFSDLLPQEHPYIQLHNSIKDSFGGANVLVIGVAFDKGDLFSNERLALIDRVTQAVDSLPGVNHNLVSSLTHRNSRKVWLTEVGSINSEPYYQPEFGQLSAAQLAAMKADVLMDDPTDYGRESDPGWATSLPVIIEPDSRLKPEQRAIIEADYGMQDGRLVIETRGALVQYVLQRYQIDPTKVHAKATAQQIVVANLDELQPCCITKQG</sequence>
<dbReference type="EMBL" id="LT599584">
    <property type="protein sequence ID" value="SBW84732.1"/>
    <property type="molecule type" value="Genomic_DNA"/>
</dbReference>
<proteinExistence type="predicted"/>
<dbReference type="InterPro" id="IPR059020">
    <property type="entry name" value="CapW_CTD"/>
</dbReference>
<evidence type="ECO:0000259" key="1">
    <source>
        <dbReference type="Pfam" id="PF26107"/>
    </source>
</evidence>
<evidence type="ECO:0000313" key="2">
    <source>
        <dbReference type="EMBL" id="SBW84732.1"/>
    </source>
</evidence>
<dbReference type="Proteomes" id="UP000245431">
    <property type="component" value="Chromosome PVE_r2"/>
</dbReference>
<accession>A0A1D3K8Z9</accession>